<evidence type="ECO:0000259" key="4">
    <source>
        <dbReference type="SMART" id="SM00862"/>
    </source>
</evidence>
<dbReference type="SUPFAM" id="SSF46894">
    <property type="entry name" value="C-terminal effector domain of the bipartite response regulators"/>
    <property type="match status" value="1"/>
</dbReference>
<evidence type="ECO:0000313" key="6">
    <source>
        <dbReference type="Proteomes" id="UP000192674"/>
    </source>
</evidence>
<keyword evidence="6" id="KW-1185">Reference proteome</keyword>
<sequence length="482" mass="52965">MKDASAYAFLVDQLRDGLPGTRPVDKPRELVSASWQRSLAASVDPEHGLPPVVYAENDVPDLRADHPLASVMPSLRAMLVSIADQAEHIMLITDAAGHLLWREGNAKVRKQADKVLLTEGTRWTEEAIGTNAMGTALAVDGPVMIHATEHLVRRYHPWTCAAAPVHDPDTGALLGVIDITGPMSTMHPSTLALVSAAAQLAESQLQTRMNSRNERFRLRNMRHLSGLSGKPGALVSPTGRVVAVESCDGLPSRVDVGDEKGTLWLPDGREGFLEPLAEGFLLRIAPGLSHRRPQLLTLPFLGADDTRALLDGREIQLTLRHAEILALLALHPKGMTAEQLALVLYGESGNPVTARAEIHRLRTQLGASAISTKPYRLEAEVDADFINVRKPLRERRVRDAVVLWRGPLLPRSNAPGVQTEREQTLTQLRRLVLERRDLDALYSFVRATPDQEALEVLAWGMPPADPRHAWVQSQLRQCIADE</sequence>
<dbReference type="Gene3D" id="1.10.10.10">
    <property type="entry name" value="Winged helix-like DNA-binding domain superfamily/Winged helix DNA-binding domain"/>
    <property type="match status" value="1"/>
</dbReference>
<evidence type="ECO:0000256" key="3">
    <source>
        <dbReference type="ARBA" id="ARBA00023163"/>
    </source>
</evidence>
<dbReference type="Gene3D" id="3.30.450.40">
    <property type="match status" value="1"/>
</dbReference>
<dbReference type="InterPro" id="IPR016032">
    <property type="entry name" value="Sig_transdc_resp-reg_C-effctor"/>
</dbReference>
<dbReference type="AlphaFoldDB" id="A0A1W2F055"/>
<reference evidence="5 6" key="1">
    <citation type="submission" date="2017-04" db="EMBL/GenBank/DDBJ databases">
        <authorList>
            <person name="Afonso C.L."/>
            <person name="Miller P.J."/>
            <person name="Scott M.A."/>
            <person name="Spackman E."/>
            <person name="Goraichik I."/>
            <person name="Dimitrov K.M."/>
            <person name="Suarez D.L."/>
            <person name="Swayne D.E."/>
        </authorList>
    </citation>
    <scope>NUCLEOTIDE SEQUENCE [LARGE SCALE GENOMIC DNA]</scope>
    <source>
        <strain evidence="5 6">DSM 43828</strain>
    </source>
</reference>
<dbReference type="InterPro" id="IPR036388">
    <property type="entry name" value="WH-like_DNA-bd_sf"/>
</dbReference>
<keyword evidence="3" id="KW-0804">Transcription</keyword>
<dbReference type="InterPro" id="IPR001867">
    <property type="entry name" value="OmpR/PhoB-type_DNA-bd"/>
</dbReference>
<dbReference type="GO" id="GO:0003677">
    <property type="term" value="F:DNA binding"/>
    <property type="evidence" value="ECO:0007669"/>
    <property type="project" value="UniProtKB-KW"/>
</dbReference>
<evidence type="ECO:0000256" key="1">
    <source>
        <dbReference type="ARBA" id="ARBA00023015"/>
    </source>
</evidence>
<dbReference type="RefSeq" id="WP_084429563.1">
    <property type="nucleotide sequence ID" value="NZ_FWXV01000004.1"/>
</dbReference>
<organism evidence="5 6">
    <name type="scientific">Kibdelosporangium aridum</name>
    <dbReference type="NCBI Taxonomy" id="2030"/>
    <lineage>
        <taxon>Bacteria</taxon>
        <taxon>Bacillati</taxon>
        <taxon>Actinomycetota</taxon>
        <taxon>Actinomycetes</taxon>
        <taxon>Pseudonocardiales</taxon>
        <taxon>Pseudonocardiaceae</taxon>
        <taxon>Kibdelosporangium</taxon>
    </lineage>
</organism>
<dbReference type="Proteomes" id="UP000192674">
    <property type="component" value="Unassembled WGS sequence"/>
</dbReference>
<dbReference type="GO" id="GO:0006355">
    <property type="term" value="P:regulation of DNA-templated transcription"/>
    <property type="evidence" value="ECO:0007669"/>
    <property type="project" value="InterPro"/>
</dbReference>
<evidence type="ECO:0000256" key="2">
    <source>
        <dbReference type="ARBA" id="ARBA00023125"/>
    </source>
</evidence>
<keyword evidence="2" id="KW-0238">DNA-binding</keyword>
<protein>
    <submittedName>
        <fullName evidence="5">GAF domain-containing protein</fullName>
    </submittedName>
</protein>
<evidence type="ECO:0000313" key="5">
    <source>
        <dbReference type="EMBL" id="SMD14836.1"/>
    </source>
</evidence>
<dbReference type="InterPro" id="IPR003018">
    <property type="entry name" value="GAF"/>
</dbReference>
<dbReference type="SMART" id="SM00862">
    <property type="entry name" value="Trans_reg_C"/>
    <property type="match status" value="1"/>
</dbReference>
<dbReference type="EMBL" id="FWXV01000004">
    <property type="protein sequence ID" value="SMD14836.1"/>
    <property type="molecule type" value="Genomic_DNA"/>
</dbReference>
<dbReference type="OrthoDB" id="3928741at2"/>
<accession>A0A1W2F055</accession>
<gene>
    <name evidence="5" type="ORF">SAMN05661093_05139</name>
</gene>
<keyword evidence="1" id="KW-0805">Transcription regulation</keyword>
<dbReference type="Pfam" id="PF01590">
    <property type="entry name" value="GAF"/>
    <property type="match status" value="1"/>
</dbReference>
<feature type="domain" description="OmpR/PhoB-type" evidence="4">
    <location>
        <begin position="312"/>
        <end position="377"/>
    </location>
</feature>
<dbReference type="InterPro" id="IPR029016">
    <property type="entry name" value="GAF-like_dom_sf"/>
</dbReference>
<proteinExistence type="predicted"/>
<name>A0A1W2F055_KIBAR</name>
<dbReference type="GO" id="GO:0000160">
    <property type="term" value="P:phosphorelay signal transduction system"/>
    <property type="evidence" value="ECO:0007669"/>
    <property type="project" value="InterPro"/>
</dbReference>